<dbReference type="InterPro" id="IPR036056">
    <property type="entry name" value="Fibrinogen-like_C"/>
</dbReference>
<dbReference type="AlphaFoldDB" id="A0AAW0SEN2"/>
<dbReference type="InterPro" id="IPR050373">
    <property type="entry name" value="Fibrinogen_C-term_domain"/>
</dbReference>
<sequence>RVKECAGHQLAGARESGVYEIYPSECRPVKVWCDLETAGGGWTVFLNRQETEKTGKRQENFTRDWKDYSLGFGDVNGEYWLGNEILHRLTSREPHILRVDAEDFENSRRFGQWHRFQVEDEKQGYRLLAVMYDTNSTLGDGLLW</sequence>
<organism evidence="2 3">
    <name type="scientific">Scylla paramamosain</name>
    <name type="common">Mud crab</name>
    <dbReference type="NCBI Taxonomy" id="85552"/>
    <lineage>
        <taxon>Eukaryota</taxon>
        <taxon>Metazoa</taxon>
        <taxon>Ecdysozoa</taxon>
        <taxon>Arthropoda</taxon>
        <taxon>Crustacea</taxon>
        <taxon>Multicrustacea</taxon>
        <taxon>Malacostraca</taxon>
        <taxon>Eumalacostraca</taxon>
        <taxon>Eucarida</taxon>
        <taxon>Decapoda</taxon>
        <taxon>Pleocyemata</taxon>
        <taxon>Brachyura</taxon>
        <taxon>Eubrachyura</taxon>
        <taxon>Portunoidea</taxon>
        <taxon>Portunidae</taxon>
        <taxon>Portuninae</taxon>
        <taxon>Scylla</taxon>
    </lineage>
</organism>
<dbReference type="PROSITE" id="PS51406">
    <property type="entry name" value="FIBRINOGEN_C_2"/>
    <property type="match status" value="1"/>
</dbReference>
<feature type="domain" description="Fibrinogen C-terminal" evidence="1">
    <location>
        <begin position="1"/>
        <end position="144"/>
    </location>
</feature>
<protein>
    <recommendedName>
        <fullName evidence="1">Fibrinogen C-terminal domain-containing protein</fullName>
    </recommendedName>
</protein>
<dbReference type="GO" id="GO:0005615">
    <property type="term" value="C:extracellular space"/>
    <property type="evidence" value="ECO:0007669"/>
    <property type="project" value="TreeGrafter"/>
</dbReference>
<proteinExistence type="predicted"/>
<dbReference type="Gene3D" id="3.90.215.10">
    <property type="entry name" value="Gamma Fibrinogen, chain A, domain 1"/>
    <property type="match status" value="1"/>
</dbReference>
<gene>
    <name evidence="2" type="ORF">O3P69_010536</name>
</gene>
<reference evidence="2 3" key="1">
    <citation type="submission" date="2023-03" db="EMBL/GenBank/DDBJ databases">
        <title>High-quality genome of Scylla paramamosain provides insights in environmental adaptation.</title>
        <authorList>
            <person name="Zhang L."/>
        </authorList>
    </citation>
    <scope>NUCLEOTIDE SEQUENCE [LARGE SCALE GENOMIC DNA]</scope>
    <source>
        <strain evidence="2">LZ_2023a</strain>
        <tissue evidence="2">Muscle</tissue>
    </source>
</reference>
<evidence type="ECO:0000259" key="1">
    <source>
        <dbReference type="PROSITE" id="PS51406"/>
    </source>
</evidence>
<name>A0AAW0SEN2_SCYPA</name>
<keyword evidence="3" id="KW-1185">Reference proteome</keyword>
<feature type="non-terminal residue" evidence="2">
    <location>
        <position position="144"/>
    </location>
</feature>
<dbReference type="EMBL" id="JARAKH010000890">
    <property type="protein sequence ID" value="KAK8373804.1"/>
    <property type="molecule type" value="Genomic_DNA"/>
</dbReference>
<dbReference type="Proteomes" id="UP001487740">
    <property type="component" value="Unassembled WGS sequence"/>
</dbReference>
<accession>A0AAW0SEN2</accession>
<dbReference type="SMART" id="SM00186">
    <property type="entry name" value="FBG"/>
    <property type="match status" value="1"/>
</dbReference>
<comment type="caution">
    <text evidence="2">The sequence shown here is derived from an EMBL/GenBank/DDBJ whole genome shotgun (WGS) entry which is preliminary data.</text>
</comment>
<feature type="non-terminal residue" evidence="2">
    <location>
        <position position="1"/>
    </location>
</feature>
<dbReference type="Pfam" id="PF00147">
    <property type="entry name" value="Fibrinogen_C"/>
    <property type="match status" value="1"/>
</dbReference>
<dbReference type="InterPro" id="IPR002181">
    <property type="entry name" value="Fibrinogen_a/b/g_C_dom"/>
</dbReference>
<dbReference type="SUPFAM" id="SSF56496">
    <property type="entry name" value="Fibrinogen C-terminal domain-like"/>
    <property type="match status" value="1"/>
</dbReference>
<dbReference type="InterPro" id="IPR014716">
    <property type="entry name" value="Fibrinogen_a/b/g_C_1"/>
</dbReference>
<dbReference type="PANTHER" id="PTHR19143:SF458">
    <property type="entry name" value="FIBRINOGEN C-TERMINAL DOMAIN-CONTAINING PROTEIN-RELATED"/>
    <property type="match status" value="1"/>
</dbReference>
<evidence type="ECO:0000313" key="3">
    <source>
        <dbReference type="Proteomes" id="UP001487740"/>
    </source>
</evidence>
<dbReference type="NCBIfam" id="NF040941">
    <property type="entry name" value="GGGWT_bact"/>
    <property type="match status" value="1"/>
</dbReference>
<evidence type="ECO:0000313" key="2">
    <source>
        <dbReference type="EMBL" id="KAK8373804.1"/>
    </source>
</evidence>
<dbReference type="PANTHER" id="PTHR19143">
    <property type="entry name" value="FIBRINOGEN/TENASCIN/ANGIOPOEITIN"/>
    <property type="match status" value="1"/>
</dbReference>